<evidence type="ECO:0000256" key="1">
    <source>
        <dbReference type="ARBA" id="ARBA00001946"/>
    </source>
</evidence>
<evidence type="ECO:0000256" key="2">
    <source>
        <dbReference type="ARBA" id="ARBA00009759"/>
    </source>
</evidence>
<protein>
    <submittedName>
        <fullName evidence="7">Histidinol-phosphate phosphatase</fullName>
    </submittedName>
</protein>
<evidence type="ECO:0000256" key="6">
    <source>
        <dbReference type="PIRSR" id="PIRSR600760-2"/>
    </source>
</evidence>
<dbReference type="GO" id="GO:0016791">
    <property type="term" value="F:phosphatase activity"/>
    <property type="evidence" value="ECO:0007669"/>
    <property type="project" value="UniProtKB-ARBA"/>
</dbReference>
<dbReference type="InterPro" id="IPR020583">
    <property type="entry name" value="Inositol_monoP_metal-BS"/>
</dbReference>
<evidence type="ECO:0000256" key="5">
    <source>
        <dbReference type="ARBA" id="ARBA00022842"/>
    </source>
</evidence>
<dbReference type="GO" id="GO:0000105">
    <property type="term" value="P:L-histidine biosynthetic process"/>
    <property type="evidence" value="ECO:0007669"/>
    <property type="project" value="TreeGrafter"/>
</dbReference>
<keyword evidence="3 6" id="KW-0479">Metal-binding</keyword>
<keyword evidence="5 6" id="KW-0460">Magnesium</keyword>
<dbReference type="STRING" id="1513793.SAMN06296036_14415"/>
<dbReference type="PANTHER" id="PTHR43200:SF6">
    <property type="entry name" value="3'(2'),5'-BISPHOSPHATE NUCLEOTIDASE"/>
    <property type="match status" value="1"/>
</dbReference>
<reference evidence="8" key="1">
    <citation type="submission" date="2017-04" db="EMBL/GenBank/DDBJ databases">
        <authorList>
            <person name="Varghese N."/>
            <person name="Submissions S."/>
        </authorList>
    </citation>
    <scope>NUCLEOTIDE SEQUENCE [LARGE SCALE GENOMIC DNA]</scope>
    <source>
        <strain evidence="8">RKEM611</strain>
    </source>
</reference>
<feature type="binding site" evidence="6">
    <location>
        <position position="90"/>
    </location>
    <ligand>
        <name>Mg(2+)</name>
        <dbReference type="ChEBI" id="CHEBI:18420"/>
        <label>2</label>
    </ligand>
</feature>
<sequence>MASKDIQERYEWGHRTIVEVAEIARSHFSQKGLIVETKADESPVTIADRAVEEAFRKAVQQDFPEDGILGEEYDSKDEENGFRWVIDPIDGTYSFIHGVPLWGTLLALEFEGSVVAGWAYMPELGELVSAAKGQGAQWLRGYDSQRQAFSVADQVTVSRDKTSLKDALFCHSSSDYFREADQYLLLQALETEVSGNRCWSDCYAMVLLATGRVDLVVEPALQYWDYAPFLIIVPEAGGVIKDFAGQSPEGKTNLVIASKELYPEAAKFVTEHMTNEA</sequence>
<gene>
    <name evidence="7" type="ORF">SAMN06296036_14415</name>
</gene>
<dbReference type="Gene3D" id="3.30.540.10">
    <property type="entry name" value="Fructose-1,6-Bisphosphatase, subunit A, domain 1"/>
    <property type="match status" value="1"/>
</dbReference>
<keyword evidence="8" id="KW-1185">Reference proteome</keyword>
<dbReference type="InterPro" id="IPR051090">
    <property type="entry name" value="Inositol_monoP_superfamily"/>
</dbReference>
<feature type="binding site" evidence="6">
    <location>
        <position position="71"/>
    </location>
    <ligand>
        <name>Mg(2+)</name>
        <dbReference type="ChEBI" id="CHEBI:18420"/>
        <label>1</label>
        <note>catalytic</note>
    </ligand>
</feature>
<name>A0A1Y6CW60_9BACT</name>
<dbReference type="EMBL" id="FWZT01000044">
    <property type="protein sequence ID" value="SMF83064.1"/>
    <property type="molecule type" value="Genomic_DNA"/>
</dbReference>
<dbReference type="SUPFAM" id="SSF56655">
    <property type="entry name" value="Carbohydrate phosphatase"/>
    <property type="match status" value="1"/>
</dbReference>
<evidence type="ECO:0000256" key="4">
    <source>
        <dbReference type="ARBA" id="ARBA00022801"/>
    </source>
</evidence>
<dbReference type="Gene3D" id="3.40.190.80">
    <property type="match status" value="1"/>
</dbReference>
<feature type="binding site" evidence="6">
    <location>
        <position position="225"/>
    </location>
    <ligand>
        <name>Mg(2+)</name>
        <dbReference type="ChEBI" id="CHEBI:18420"/>
        <label>1</label>
        <note>catalytic</note>
    </ligand>
</feature>
<dbReference type="OrthoDB" id="9785695at2"/>
<evidence type="ECO:0000313" key="7">
    <source>
        <dbReference type="EMBL" id="SMF83064.1"/>
    </source>
</evidence>
<dbReference type="InterPro" id="IPR000760">
    <property type="entry name" value="Inositol_monophosphatase-like"/>
</dbReference>
<feature type="binding site" evidence="6">
    <location>
        <position position="89"/>
    </location>
    <ligand>
        <name>Mg(2+)</name>
        <dbReference type="ChEBI" id="CHEBI:18420"/>
        <label>1</label>
        <note>catalytic</note>
    </ligand>
</feature>
<dbReference type="GO" id="GO:0046872">
    <property type="term" value="F:metal ion binding"/>
    <property type="evidence" value="ECO:0007669"/>
    <property type="project" value="UniProtKB-KW"/>
</dbReference>
<keyword evidence="4" id="KW-0378">Hydrolase</keyword>
<proteinExistence type="inferred from homology"/>
<dbReference type="PRINTS" id="PR00377">
    <property type="entry name" value="IMPHPHTASES"/>
</dbReference>
<dbReference type="PANTHER" id="PTHR43200">
    <property type="entry name" value="PHOSPHATASE"/>
    <property type="match status" value="1"/>
</dbReference>
<accession>A0A1Y6CW60</accession>
<feature type="binding site" evidence="6">
    <location>
        <position position="87"/>
    </location>
    <ligand>
        <name>Mg(2+)</name>
        <dbReference type="ChEBI" id="CHEBI:18420"/>
        <label>1</label>
        <note>catalytic</note>
    </ligand>
</feature>
<dbReference type="Proteomes" id="UP000192907">
    <property type="component" value="Unassembled WGS sequence"/>
</dbReference>
<comment type="similarity">
    <text evidence="2">Belongs to the inositol monophosphatase superfamily.</text>
</comment>
<dbReference type="PROSITE" id="PS00629">
    <property type="entry name" value="IMP_1"/>
    <property type="match status" value="1"/>
</dbReference>
<dbReference type="AlphaFoldDB" id="A0A1Y6CW60"/>
<dbReference type="RefSeq" id="WP_132326230.1">
    <property type="nucleotide sequence ID" value="NZ_FWZT01000044.1"/>
</dbReference>
<evidence type="ECO:0000256" key="3">
    <source>
        <dbReference type="ARBA" id="ARBA00022723"/>
    </source>
</evidence>
<organism evidence="7 8">
    <name type="scientific">Pseudobacteriovorax antillogorgiicola</name>
    <dbReference type="NCBI Taxonomy" id="1513793"/>
    <lineage>
        <taxon>Bacteria</taxon>
        <taxon>Pseudomonadati</taxon>
        <taxon>Bdellovibrionota</taxon>
        <taxon>Oligoflexia</taxon>
        <taxon>Oligoflexales</taxon>
        <taxon>Pseudobacteriovoracaceae</taxon>
        <taxon>Pseudobacteriovorax</taxon>
    </lineage>
</organism>
<comment type="cofactor">
    <cofactor evidence="1 6">
        <name>Mg(2+)</name>
        <dbReference type="ChEBI" id="CHEBI:18420"/>
    </cofactor>
</comment>
<evidence type="ECO:0000313" key="8">
    <source>
        <dbReference type="Proteomes" id="UP000192907"/>
    </source>
</evidence>
<dbReference type="Pfam" id="PF00459">
    <property type="entry name" value="Inositol_P"/>
    <property type="match status" value="1"/>
</dbReference>